<gene>
    <name evidence="1" type="ORF">EZS28_002910</name>
</gene>
<dbReference type="Proteomes" id="UP000324800">
    <property type="component" value="Unassembled WGS sequence"/>
</dbReference>
<accession>A0A5J4X4W7</accession>
<evidence type="ECO:0000313" key="2">
    <source>
        <dbReference type="Proteomes" id="UP000324800"/>
    </source>
</evidence>
<dbReference type="EMBL" id="SNRW01000370">
    <property type="protein sequence ID" value="KAA6401569.1"/>
    <property type="molecule type" value="Genomic_DNA"/>
</dbReference>
<reference evidence="1 2" key="1">
    <citation type="submission" date="2019-03" db="EMBL/GenBank/DDBJ databases">
        <title>Single cell metagenomics reveals metabolic interactions within the superorganism composed of flagellate Streblomastix strix and complex community of Bacteroidetes bacteria on its surface.</title>
        <authorList>
            <person name="Treitli S.C."/>
            <person name="Kolisko M."/>
            <person name="Husnik F."/>
            <person name="Keeling P."/>
            <person name="Hampl V."/>
        </authorList>
    </citation>
    <scope>NUCLEOTIDE SEQUENCE [LARGE SCALE GENOMIC DNA]</scope>
    <source>
        <strain evidence="1">ST1C</strain>
    </source>
</reference>
<proteinExistence type="predicted"/>
<comment type="caution">
    <text evidence="1">The sequence shown here is derived from an EMBL/GenBank/DDBJ whole genome shotgun (WGS) entry which is preliminary data.</text>
</comment>
<dbReference type="AlphaFoldDB" id="A0A5J4X4W7"/>
<protein>
    <submittedName>
        <fullName evidence="1">Uncharacterized protein</fullName>
    </submittedName>
</protein>
<evidence type="ECO:0000313" key="1">
    <source>
        <dbReference type="EMBL" id="KAA6401569.1"/>
    </source>
</evidence>
<name>A0A5J4X4W7_9EUKA</name>
<organism evidence="1 2">
    <name type="scientific">Streblomastix strix</name>
    <dbReference type="NCBI Taxonomy" id="222440"/>
    <lineage>
        <taxon>Eukaryota</taxon>
        <taxon>Metamonada</taxon>
        <taxon>Preaxostyla</taxon>
        <taxon>Oxymonadida</taxon>
        <taxon>Streblomastigidae</taxon>
        <taxon>Streblomastix</taxon>
    </lineage>
</organism>
<sequence length="95" mass="11086">MIVRQQVAVATQTFVGSRSENVQTNRKSQDCQLAISVQLFYFHMQNSVRVLTVHIRIQLLLVGRFMYLSVITLFRPKDWILLNCCKVQDRSTAHF</sequence>